<feature type="region of interest" description="Disordered" evidence="6">
    <location>
        <begin position="918"/>
        <end position="944"/>
    </location>
</feature>
<gene>
    <name evidence="8" type="ORF">EDS130_LOCUS13245</name>
</gene>
<feature type="region of interest" description="Disordered" evidence="6">
    <location>
        <begin position="752"/>
        <end position="776"/>
    </location>
</feature>
<dbReference type="Proteomes" id="UP000663852">
    <property type="component" value="Unassembled WGS sequence"/>
</dbReference>
<feature type="compositionally biased region" description="Polar residues" evidence="6">
    <location>
        <begin position="1220"/>
        <end position="1262"/>
    </location>
</feature>
<dbReference type="PANTHER" id="PTHR15012">
    <property type="entry name" value="APICAL PROTEIN/SHROOM-RELATED"/>
    <property type="match status" value="1"/>
</dbReference>
<keyword evidence="4" id="KW-0206">Cytoskeleton</keyword>
<feature type="compositionally biased region" description="Polar residues" evidence="6">
    <location>
        <begin position="928"/>
        <end position="944"/>
    </location>
</feature>
<feature type="compositionally biased region" description="Polar residues" evidence="6">
    <location>
        <begin position="1347"/>
        <end position="1363"/>
    </location>
</feature>
<feature type="region of interest" description="Disordered" evidence="6">
    <location>
        <begin position="885"/>
        <end position="905"/>
    </location>
</feature>
<evidence type="ECO:0000256" key="4">
    <source>
        <dbReference type="ARBA" id="ARBA00023212"/>
    </source>
</evidence>
<feature type="compositionally biased region" description="Pro residues" evidence="6">
    <location>
        <begin position="1264"/>
        <end position="1279"/>
    </location>
</feature>
<feature type="region of interest" description="Disordered" evidence="6">
    <location>
        <begin position="383"/>
        <end position="411"/>
    </location>
</feature>
<feature type="coiled-coil region" evidence="5">
    <location>
        <begin position="1464"/>
        <end position="1495"/>
    </location>
</feature>
<evidence type="ECO:0000256" key="1">
    <source>
        <dbReference type="ARBA" id="ARBA00004245"/>
    </source>
</evidence>
<dbReference type="Pfam" id="PF08687">
    <property type="entry name" value="ASD2"/>
    <property type="match status" value="1"/>
</dbReference>
<feature type="compositionally biased region" description="Low complexity" evidence="6">
    <location>
        <begin position="702"/>
        <end position="715"/>
    </location>
</feature>
<dbReference type="OrthoDB" id="10063560at2759"/>
<feature type="compositionally biased region" description="Low complexity" evidence="6">
    <location>
        <begin position="918"/>
        <end position="927"/>
    </location>
</feature>
<proteinExistence type="inferred from homology"/>
<dbReference type="GO" id="GO:0007015">
    <property type="term" value="P:actin filament organization"/>
    <property type="evidence" value="ECO:0007669"/>
    <property type="project" value="TreeGrafter"/>
</dbReference>
<dbReference type="InterPro" id="IPR014799">
    <property type="entry name" value="ASD2_dom"/>
</dbReference>
<feature type="region of interest" description="Disordered" evidence="6">
    <location>
        <begin position="1220"/>
        <end position="1281"/>
    </location>
</feature>
<dbReference type="Gene3D" id="6.10.250.3120">
    <property type="match status" value="1"/>
</dbReference>
<feature type="compositionally biased region" description="Basic and acidic residues" evidence="6">
    <location>
        <begin position="534"/>
        <end position="546"/>
    </location>
</feature>
<comment type="similarity">
    <text evidence="2">Belongs to the shroom family.</text>
</comment>
<feature type="domain" description="ASD2" evidence="7">
    <location>
        <begin position="1380"/>
        <end position="1640"/>
    </location>
</feature>
<dbReference type="GO" id="GO:0030864">
    <property type="term" value="C:cortical actin cytoskeleton"/>
    <property type="evidence" value="ECO:0007669"/>
    <property type="project" value="TreeGrafter"/>
</dbReference>
<feature type="region of interest" description="Disordered" evidence="6">
    <location>
        <begin position="1015"/>
        <end position="1044"/>
    </location>
</feature>
<accession>A0A814EEQ1</accession>
<dbReference type="EMBL" id="CAJNOJ010000052">
    <property type="protein sequence ID" value="CAF0968484.1"/>
    <property type="molecule type" value="Genomic_DNA"/>
</dbReference>
<dbReference type="GO" id="GO:0016324">
    <property type="term" value="C:apical plasma membrane"/>
    <property type="evidence" value="ECO:0007669"/>
    <property type="project" value="TreeGrafter"/>
</dbReference>
<evidence type="ECO:0000256" key="6">
    <source>
        <dbReference type="SAM" id="MobiDB-lite"/>
    </source>
</evidence>
<name>A0A814EEQ1_ADIRI</name>
<dbReference type="InterPro" id="IPR027685">
    <property type="entry name" value="Shroom_fam"/>
</dbReference>
<dbReference type="GO" id="GO:0043296">
    <property type="term" value="C:apical junction complex"/>
    <property type="evidence" value="ECO:0007669"/>
    <property type="project" value="TreeGrafter"/>
</dbReference>
<protein>
    <recommendedName>
        <fullName evidence="7">ASD2 domain-containing protein</fullName>
    </recommendedName>
</protein>
<evidence type="ECO:0000256" key="2">
    <source>
        <dbReference type="ARBA" id="ARBA00006469"/>
    </source>
</evidence>
<evidence type="ECO:0000256" key="3">
    <source>
        <dbReference type="ARBA" id="ARBA00022490"/>
    </source>
</evidence>
<evidence type="ECO:0000313" key="9">
    <source>
        <dbReference type="Proteomes" id="UP000663852"/>
    </source>
</evidence>
<feature type="compositionally biased region" description="Polar residues" evidence="6">
    <location>
        <begin position="1021"/>
        <end position="1040"/>
    </location>
</feature>
<feature type="compositionally biased region" description="Polar residues" evidence="6">
    <location>
        <begin position="758"/>
        <end position="767"/>
    </location>
</feature>
<feature type="region of interest" description="Disordered" evidence="6">
    <location>
        <begin position="121"/>
        <end position="140"/>
    </location>
</feature>
<evidence type="ECO:0000259" key="7">
    <source>
        <dbReference type="PROSITE" id="PS51307"/>
    </source>
</evidence>
<feature type="region of interest" description="Disordered" evidence="6">
    <location>
        <begin position="667"/>
        <end position="716"/>
    </location>
</feature>
<sequence length="1667" mass="185581">MRFSEIKLDDKTILIDETRTRASSISLPYRDRHSPKHCSTVQQDRIPFSTEKPTPSSDYLYREIAKAIGRNDFVDEKHSWKRASWSPSVPYEHGLPPSGRRLDNELPVSYRNFHPVRMRPKVTRYYQPKQQSNSRSWGRPASFNENYDRYLTDYQSEKLTNSSLNRTNTFSIEQCEPSSSSSSSSVDTIVQITTRASPSLDTSDFISDTSTASSVTTTNTVTSLASTILSQASRQRSPSYERLYSSAIRPLLNEYQQEISSQIDYKLSPPVSQANTNRSSSSPISSLFTASFPFTCSKGHEPTLSSSIGSSLNQYAGFTSQTLNIDTIGDNISSPTIKTTRSVMTMSMSPNRHNNQMRSAKAIITAAQTSPIANVTITTNNTDGLKQQQQRDQTESTSVSNNGCLKSPTNKNNRIKKSVHFDCHLPRNIRVTSPVPIKESCCCRSITSTTASSSSDNNNYRPTVTIASSSPLFNGNVDGDSDEQKTLCDDQRLVGTSRENERNETTRRTIAVNPLTTTTRTILRSFSLSPSPLSKEKSNSDSRGQEQEEEEEEERKKENVDELNCTTSRRVTTAATHLHRTTTTATVTFNDGSNNVSQKKESNNTNNSNTNSIKRQSLSVDRSMPLNNLLVKTSSLSTIINPQISQQSPTSSTAKKLLSNGFLSLIGRSNSNHSKSSTSTEENKQLRRTSSTQLRAQRKAKQQTTLTTGTNGNKRLSADVESILPVSSNNNHHHCETSNEDTHTFDKVATSQAKERQSTMSLVSTPTDKNISSSNIDSSVPLCTNSNGITNSISMSTNSSTTIIKSDEGDSLNNGLLFRPVTDPKCDYVLHNHQTVQKEPFFLSPPKSLSNGDESTMMQTSTLIITTPPQYHYYLYPPINNTNTLSSSSSSSSVSSSSKKKSKVISTANRTISNVSINSVSTSSSSSYPSCESQPPDNDYQQSSQIPLNAEDETLSSSTVSIAHNNIMNNKTHQKKVVHSALIDWKLKSSSEVNGDSTTKTKPVILSDSVQAFWPPPPSPSTLGKHSGLTTAEQAKQSESIPIPNHILSSSYNNESMNANHTDLLSTKEEIRSYTEEHRFNSGCLRNASDTSLEDTQASYTERLREKSRSISMNGPNDMLSNFKRSVSKDALNDGHMRSNMHLNFQEIPSRSEHVLRPKSAGQQTRTAHIISRSPAIENDFQSKREFFENRTYTDNTSSNLSLTSIQTNILPTKPKIYTLSPSTSQTNNNNRHLPHQTLSNNSPQRSITRRSWNDLSFRQLQPPSTPPPLPPPMIPPAPASSEAYFESTLNQTSFVPIPTIRKPVRIVKAIQRSSPPTPDLSLLTSRPLTTSKTYSLAKPGLFSASPISSAQKLPSKSSTTTPRRFPSRDENDLQSNLKEFLLRYSHNHSLNELDRLTISNDYHLSTDYARSLFPIPDRLRRIRSRQSSGGDTSSITTSSNSSSDYIHRTVSNDSCIFDDDDTLRQAEDLLCSLKKRLESLKENQRIIHEETEDNKILGAKLISIIESTAEPNEIEKFKLHINEIDTITSVLLKLSSRLAKVDNDLSSLPENSEQIKASLIDRREKAQQKHDEAKSLKDGIDRRSRTVTTILRKYFSNEQYDDYEHFIRMKSALLIDGKENEENISIIEKQIDIFNHILMTDYPHVSTGNSAGNLQTNSWKPISSTA</sequence>
<feature type="region of interest" description="Disordered" evidence="6">
    <location>
        <begin position="1347"/>
        <end position="1372"/>
    </location>
</feature>
<evidence type="ECO:0000313" key="8">
    <source>
        <dbReference type="EMBL" id="CAF0968484.1"/>
    </source>
</evidence>
<comment type="caution">
    <text evidence="8">The sequence shown here is derived from an EMBL/GenBank/DDBJ whole genome shotgun (WGS) entry which is preliminary data.</text>
</comment>
<feature type="region of interest" description="Disordered" evidence="6">
    <location>
        <begin position="1648"/>
        <end position="1667"/>
    </location>
</feature>
<evidence type="ECO:0000256" key="5">
    <source>
        <dbReference type="SAM" id="Coils"/>
    </source>
</evidence>
<dbReference type="PROSITE" id="PS51307">
    <property type="entry name" value="ASD2"/>
    <property type="match status" value="1"/>
</dbReference>
<feature type="compositionally biased region" description="Low complexity" evidence="6">
    <location>
        <begin position="886"/>
        <end position="897"/>
    </location>
</feature>
<comment type="subcellular location">
    <subcellularLocation>
        <location evidence="1">Cytoplasm</location>
        <location evidence="1">Cytoskeleton</location>
    </subcellularLocation>
</comment>
<feature type="compositionally biased region" description="Low complexity" evidence="6">
    <location>
        <begin position="569"/>
        <end position="588"/>
    </location>
</feature>
<dbReference type="GO" id="GO:0051015">
    <property type="term" value="F:actin filament binding"/>
    <property type="evidence" value="ECO:0007669"/>
    <property type="project" value="InterPro"/>
</dbReference>
<dbReference type="GO" id="GO:0005912">
    <property type="term" value="C:adherens junction"/>
    <property type="evidence" value="ECO:0007669"/>
    <property type="project" value="TreeGrafter"/>
</dbReference>
<feature type="coiled-coil region" evidence="5">
    <location>
        <begin position="1557"/>
        <end position="1584"/>
    </location>
</feature>
<organism evidence="8 9">
    <name type="scientific">Adineta ricciae</name>
    <name type="common">Rotifer</name>
    <dbReference type="NCBI Taxonomy" id="249248"/>
    <lineage>
        <taxon>Eukaryota</taxon>
        <taxon>Metazoa</taxon>
        <taxon>Spiralia</taxon>
        <taxon>Gnathifera</taxon>
        <taxon>Rotifera</taxon>
        <taxon>Eurotatoria</taxon>
        <taxon>Bdelloidea</taxon>
        <taxon>Adinetida</taxon>
        <taxon>Adinetidae</taxon>
        <taxon>Adineta</taxon>
    </lineage>
</organism>
<keyword evidence="3" id="KW-0963">Cytoplasm</keyword>
<reference evidence="8" key="1">
    <citation type="submission" date="2021-02" db="EMBL/GenBank/DDBJ databases">
        <authorList>
            <person name="Nowell W R."/>
        </authorList>
    </citation>
    <scope>NUCLEOTIDE SEQUENCE</scope>
</reference>
<feature type="compositionally biased region" description="Low complexity" evidence="6">
    <location>
        <begin position="603"/>
        <end position="612"/>
    </location>
</feature>
<feature type="region of interest" description="Disordered" evidence="6">
    <location>
        <begin position="1424"/>
        <end position="1446"/>
    </location>
</feature>
<feature type="region of interest" description="Disordered" evidence="6">
    <location>
        <begin position="521"/>
        <end position="620"/>
    </location>
</feature>
<feature type="compositionally biased region" description="Low complexity" evidence="6">
    <location>
        <begin position="1428"/>
        <end position="1445"/>
    </location>
</feature>
<feature type="compositionally biased region" description="Low complexity" evidence="6">
    <location>
        <begin position="669"/>
        <end position="680"/>
    </location>
</feature>
<keyword evidence="5" id="KW-0175">Coiled coil</keyword>
<dbReference type="PANTHER" id="PTHR15012:SF32">
    <property type="entry name" value="PROTEIN SHROOM"/>
    <property type="match status" value="1"/>
</dbReference>